<dbReference type="EMBL" id="BOOR01000069">
    <property type="protein sequence ID" value="GII58683.1"/>
    <property type="molecule type" value="Genomic_DNA"/>
</dbReference>
<feature type="region of interest" description="Disordered" evidence="1">
    <location>
        <begin position="291"/>
        <end position="329"/>
    </location>
</feature>
<gene>
    <name evidence="3" type="ORF">Pth03_70720</name>
</gene>
<evidence type="ECO:0000313" key="3">
    <source>
        <dbReference type="EMBL" id="GII58683.1"/>
    </source>
</evidence>
<protein>
    <submittedName>
        <fullName evidence="3">Uncharacterized protein</fullName>
    </submittedName>
</protein>
<proteinExistence type="predicted"/>
<keyword evidence="2" id="KW-1133">Transmembrane helix</keyword>
<evidence type="ECO:0000313" key="4">
    <source>
        <dbReference type="Proteomes" id="UP000605992"/>
    </source>
</evidence>
<comment type="caution">
    <text evidence="3">The sequence shown here is derived from an EMBL/GenBank/DDBJ whole genome shotgun (WGS) entry which is preliminary data.</text>
</comment>
<keyword evidence="4" id="KW-1185">Reference proteome</keyword>
<keyword evidence="2" id="KW-0472">Membrane</keyword>
<accession>A0A8J3Y0P9</accession>
<keyword evidence="2" id="KW-0812">Transmembrane</keyword>
<organism evidence="3 4">
    <name type="scientific">Planotetraspora thailandica</name>
    <dbReference type="NCBI Taxonomy" id="487172"/>
    <lineage>
        <taxon>Bacteria</taxon>
        <taxon>Bacillati</taxon>
        <taxon>Actinomycetota</taxon>
        <taxon>Actinomycetes</taxon>
        <taxon>Streptosporangiales</taxon>
        <taxon>Streptosporangiaceae</taxon>
        <taxon>Planotetraspora</taxon>
    </lineage>
</organism>
<feature type="transmembrane region" description="Helical" evidence="2">
    <location>
        <begin position="192"/>
        <end position="215"/>
    </location>
</feature>
<dbReference type="Proteomes" id="UP000605992">
    <property type="component" value="Unassembled WGS sequence"/>
</dbReference>
<dbReference type="RefSeq" id="WP_203948769.1">
    <property type="nucleotide sequence ID" value="NZ_BOOR01000069.1"/>
</dbReference>
<feature type="transmembrane region" description="Helical" evidence="2">
    <location>
        <begin position="21"/>
        <end position="43"/>
    </location>
</feature>
<evidence type="ECO:0000256" key="2">
    <source>
        <dbReference type="SAM" id="Phobius"/>
    </source>
</evidence>
<evidence type="ECO:0000256" key="1">
    <source>
        <dbReference type="SAM" id="MobiDB-lite"/>
    </source>
</evidence>
<name>A0A8J3Y0P9_9ACTN</name>
<feature type="transmembrane region" description="Helical" evidence="2">
    <location>
        <begin position="55"/>
        <end position="76"/>
    </location>
</feature>
<feature type="transmembrane region" description="Helical" evidence="2">
    <location>
        <begin position="221"/>
        <end position="238"/>
    </location>
</feature>
<dbReference type="AlphaFoldDB" id="A0A8J3Y0P9"/>
<reference evidence="3" key="1">
    <citation type="submission" date="2021-01" db="EMBL/GenBank/DDBJ databases">
        <title>Whole genome shotgun sequence of Planotetraspora thailandica NBRC 104271.</title>
        <authorList>
            <person name="Komaki H."/>
            <person name="Tamura T."/>
        </authorList>
    </citation>
    <scope>NUCLEOTIDE SEQUENCE</scope>
    <source>
        <strain evidence="3">NBRC 104271</strain>
    </source>
</reference>
<sequence length="329" mass="36914">MLDQFTQQIAGSFPRRFLFNALLPTFVFVSLTTSLVAASLTTFVQLSTWWAGLDAITKIIVLLGYLATVWFLAAAVSSQWRGIVRLYEGYPLRRLSAHLGCENVPGVRWHAERMRDLLNDLDGSEPDTVTAYYRYPNKEENVFPTRLGNVLQAAESYPRDRYGIDTIIFWPRLFALLPEQFQRDYEEYVANYEFPLVVSFQASLATTISGVTLLLTGQSPLLYILVVGGGYISAYASYRFALSGAEELGEQQRTAFDLYRDRLLETWPTPEDVRDERDAFKTITRFVVIGGSPGWSHGQSRHRSRRAGDSRAGVGPQTNDGDAVGAQGP</sequence>